<dbReference type="Gramene" id="mRNA:HanXRQr2_Chr04g0179431">
    <property type="protein sequence ID" value="CDS:HanXRQr2_Chr04g0179431.1"/>
    <property type="gene ID" value="HanXRQr2_Chr04g0179431"/>
</dbReference>
<evidence type="ECO:0000313" key="3">
    <source>
        <dbReference type="Proteomes" id="UP000215914"/>
    </source>
</evidence>
<reference evidence="2" key="1">
    <citation type="journal article" date="2017" name="Nature">
        <title>The sunflower genome provides insights into oil metabolism, flowering and Asterid evolution.</title>
        <authorList>
            <person name="Badouin H."/>
            <person name="Gouzy J."/>
            <person name="Grassa C.J."/>
            <person name="Murat F."/>
            <person name="Staton S.E."/>
            <person name="Cottret L."/>
            <person name="Lelandais-Briere C."/>
            <person name="Owens G.L."/>
            <person name="Carrere S."/>
            <person name="Mayjonade B."/>
            <person name="Legrand L."/>
            <person name="Gill N."/>
            <person name="Kane N.C."/>
            <person name="Bowers J.E."/>
            <person name="Hubner S."/>
            <person name="Bellec A."/>
            <person name="Berard A."/>
            <person name="Berges H."/>
            <person name="Blanchet N."/>
            <person name="Boniface M.C."/>
            <person name="Brunel D."/>
            <person name="Catrice O."/>
            <person name="Chaidir N."/>
            <person name="Claudel C."/>
            <person name="Donnadieu C."/>
            <person name="Faraut T."/>
            <person name="Fievet G."/>
            <person name="Helmstetter N."/>
            <person name="King M."/>
            <person name="Knapp S.J."/>
            <person name="Lai Z."/>
            <person name="Le Paslier M.C."/>
            <person name="Lippi Y."/>
            <person name="Lorenzon L."/>
            <person name="Mandel J.R."/>
            <person name="Marage G."/>
            <person name="Marchand G."/>
            <person name="Marquand E."/>
            <person name="Bret-Mestries E."/>
            <person name="Morien E."/>
            <person name="Nambeesan S."/>
            <person name="Nguyen T."/>
            <person name="Pegot-Espagnet P."/>
            <person name="Pouilly N."/>
            <person name="Raftis F."/>
            <person name="Sallet E."/>
            <person name="Schiex T."/>
            <person name="Thomas J."/>
            <person name="Vandecasteele C."/>
            <person name="Vares D."/>
            <person name="Vear F."/>
            <person name="Vautrin S."/>
            <person name="Crespi M."/>
            <person name="Mangin B."/>
            <person name="Burke J.M."/>
            <person name="Salse J."/>
            <person name="Munos S."/>
            <person name="Vincourt P."/>
            <person name="Rieseberg L.H."/>
            <person name="Langlade N.B."/>
        </authorList>
    </citation>
    <scope>NUCLEOTIDE SEQUENCE</scope>
    <source>
        <tissue evidence="2">Leaves</tissue>
    </source>
</reference>
<reference evidence="2" key="2">
    <citation type="submission" date="2020-06" db="EMBL/GenBank/DDBJ databases">
        <title>Helianthus annuus Genome sequencing and assembly Release 2.</title>
        <authorList>
            <person name="Gouzy J."/>
            <person name="Langlade N."/>
            <person name="Munos S."/>
        </authorList>
    </citation>
    <scope>NUCLEOTIDE SEQUENCE</scope>
    <source>
        <tissue evidence="2">Leaves</tissue>
    </source>
</reference>
<sequence length="57" mass="6014">MVGDLKPWLGPLGPLGWSVNILGLGLGLPHRNCGPESVSIPEPVELEPPKEDMGSLN</sequence>
<dbReference type="AlphaFoldDB" id="A0A9K3JA76"/>
<evidence type="ECO:0000256" key="1">
    <source>
        <dbReference type="SAM" id="MobiDB-lite"/>
    </source>
</evidence>
<keyword evidence="3" id="KW-1185">Reference proteome</keyword>
<gene>
    <name evidence="2" type="ORF">HanXRQr2_Chr04g0179431</name>
</gene>
<feature type="compositionally biased region" description="Basic and acidic residues" evidence="1">
    <location>
        <begin position="47"/>
        <end position="57"/>
    </location>
</feature>
<organism evidence="2 3">
    <name type="scientific">Helianthus annuus</name>
    <name type="common">Common sunflower</name>
    <dbReference type="NCBI Taxonomy" id="4232"/>
    <lineage>
        <taxon>Eukaryota</taxon>
        <taxon>Viridiplantae</taxon>
        <taxon>Streptophyta</taxon>
        <taxon>Embryophyta</taxon>
        <taxon>Tracheophyta</taxon>
        <taxon>Spermatophyta</taxon>
        <taxon>Magnoliopsida</taxon>
        <taxon>eudicotyledons</taxon>
        <taxon>Gunneridae</taxon>
        <taxon>Pentapetalae</taxon>
        <taxon>asterids</taxon>
        <taxon>campanulids</taxon>
        <taxon>Asterales</taxon>
        <taxon>Asteraceae</taxon>
        <taxon>Asteroideae</taxon>
        <taxon>Heliantheae alliance</taxon>
        <taxon>Heliantheae</taxon>
        <taxon>Helianthus</taxon>
    </lineage>
</organism>
<protein>
    <submittedName>
        <fullName evidence="2">Uncharacterized protein</fullName>
    </submittedName>
</protein>
<proteinExistence type="predicted"/>
<accession>A0A9K3JA76</accession>
<comment type="caution">
    <text evidence="2">The sequence shown here is derived from an EMBL/GenBank/DDBJ whole genome shotgun (WGS) entry which is preliminary data.</text>
</comment>
<feature type="region of interest" description="Disordered" evidence="1">
    <location>
        <begin position="36"/>
        <end position="57"/>
    </location>
</feature>
<dbReference type="EMBL" id="MNCJ02000319">
    <property type="protein sequence ID" value="KAF5811262.1"/>
    <property type="molecule type" value="Genomic_DNA"/>
</dbReference>
<dbReference type="Proteomes" id="UP000215914">
    <property type="component" value="Unassembled WGS sequence"/>
</dbReference>
<name>A0A9K3JA76_HELAN</name>
<evidence type="ECO:0000313" key="2">
    <source>
        <dbReference type="EMBL" id="KAF5811262.1"/>
    </source>
</evidence>